<evidence type="ECO:0000313" key="3">
    <source>
        <dbReference type="Proteomes" id="UP000799539"/>
    </source>
</evidence>
<evidence type="ECO:0000313" key="2">
    <source>
        <dbReference type="EMBL" id="KAF2214927.1"/>
    </source>
</evidence>
<dbReference type="Proteomes" id="UP000799539">
    <property type="component" value="Unassembled WGS sequence"/>
</dbReference>
<name>A0A6A6FNB6_9PEZI</name>
<feature type="region of interest" description="Disordered" evidence="1">
    <location>
        <begin position="23"/>
        <end position="47"/>
    </location>
</feature>
<organism evidence="2 3">
    <name type="scientific">Cercospora zeae-maydis SCOH1-5</name>
    <dbReference type="NCBI Taxonomy" id="717836"/>
    <lineage>
        <taxon>Eukaryota</taxon>
        <taxon>Fungi</taxon>
        <taxon>Dikarya</taxon>
        <taxon>Ascomycota</taxon>
        <taxon>Pezizomycotina</taxon>
        <taxon>Dothideomycetes</taxon>
        <taxon>Dothideomycetidae</taxon>
        <taxon>Mycosphaerellales</taxon>
        <taxon>Mycosphaerellaceae</taxon>
        <taxon>Cercospora</taxon>
    </lineage>
</organism>
<gene>
    <name evidence="2" type="ORF">CERZMDRAFT_110472</name>
</gene>
<reference evidence="2" key="1">
    <citation type="journal article" date="2020" name="Stud. Mycol.">
        <title>101 Dothideomycetes genomes: a test case for predicting lifestyles and emergence of pathogens.</title>
        <authorList>
            <person name="Haridas S."/>
            <person name="Albert R."/>
            <person name="Binder M."/>
            <person name="Bloem J."/>
            <person name="Labutti K."/>
            <person name="Salamov A."/>
            <person name="Andreopoulos B."/>
            <person name="Baker S."/>
            <person name="Barry K."/>
            <person name="Bills G."/>
            <person name="Bluhm B."/>
            <person name="Cannon C."/>
            <person name="Castanera R."/>
            <person name="Culley D."/>
            <person name="Daum C."/>
            <person name="Ezra D."/>
            <person name="Gonzalez J."/>
            <person name="Henrissat B."/>
            <person name="Kuo A."/>
            <person name="Liang C."/>
            <person name="Lipzen A."/>
            <person name="Lutzoni F."/>
            <person name="Magnuson J."/>
            <person name="Mondo S."/>
            <person name="Nolan M."/>
            <person name="Ohm R."/>
            <person name="Pangilinan J."/>
            <person name="Park H.-J."/>
            <person name="Ramirez L."/>
            <person name="Alfaro M."/>
            <person name="Sun H."/>
            <person name="Tritt A."/>
            <person name="Yoshinaga Y."/>
            <person name="Zwiers L.-H."/>
            <person name="Turgeon B."/>
            <person name="Goodwin S."/>
            <person name="Spatafora J."/>
            <person name="Crous P."/>
            <person name="Grigoriev I."/>
        </authorList>
    </citation>
    <scope>NUCLEOTIDE SEQUENCE</scope>
    <source>
        <strain evidence="2">SCOH1-5</strain>
    </source>
</reference>
<protein>
    <submittedName>
        <fullName evidence="2">Uncharacterized protein</fullName>
    </submittedName>
</protein>
<accession>A0A6A6FNB6</accession>
<sequence length="60" mass="6705">MPAHRVRCCKNNTRIGSGRLLGLARPPVQSLPPNAVAEQRARDESRRARIARHRIHSVGN</sequence>
<keyword evidence="3" id="KW-1185">Reference proteome</keyword>
<proteinExistence type="predicted"/>
<dbReference type="EMBL" id="ML992667">
    <property type="protein sequence ID" value="KAF2214927.1"/>
    <property type="molecule type" value="Genomic_DNA"/>
</dbReference>
<evidence type="ECO:0000256" key="1">
    <source>
        <dbReference type="SAM" id="MobiDB-lite"/>
    </source>
</evidence>
<dbReference type="AlphaFoldDB" id="A0A6A6FNB6"/>